<feature type="transmembrane region" description="Helical" evidence="4">
    <location>
        <begin position="350"/>
        <end position="373"/>
    </location>
</feature>
<dbReference type="PROSITE" id="PS50850">
    <property type="entry name" value="MFS"/>
    <property type="match status" value="1"/>
</dbReference>
<keyword evidence="1 4" id="KW-0812">Transmembrane</keyword>
<dbReference type="InterPro" id="IPR011701">
    <property type="entry name" value="MFS"/>
</dbReference>
<feature type="transmembrane region" description="Helical" evidence="4">
    <location>
        <begin position="105"/>
        <end position="129"/>
    </location>
</feature>
<dbReference type="CDD" id="cd17355">
    <property type="entry name" value="MFS_YcxA_like"/>
    <property type="match status" value="1"/>
</dbReference>
<dbReference type="AlphaFoldDB" id="A0AA41UKP5"/>
<feature type="transmembrane region" description="Helical" evidence="4">
    <location>
        <begin position="141"/>
        <end position="163"/>
    </location>
</feature>
<evidence type="ECO:0000256" key="3">
    <source>
        <dbReference type="ARBA" id="ARBA00023136"/>
    </source>
</evidence>
<gene>
    <name evidence="6" type="ORF">MRX98_13750</name>
</gene>
<feature type="transmembrane region" description="Helical" evidence="4">
    <location>
        <begin position="315"/>
        <end position="338"/>
    </location>
</feature>
<evidence type="ECO:0000259" key="5">
    <source>
        <dbReference type="PROSITE" id="PS50850"/>
    </source>
</evidence>
<evidence type="ECO:0000313" key="7">
    <source>
        <dbReference type="Proteomes" id="UP001165427"/>
    </source>
</evidence>
<keyword evidence="2 4" id="KW-1133">Transmembrane helix</keyword>
<dbReference type="Gene3D" id="1.20.1250.20">
    <property type="entry name" value="MFS general substrate transporter like domains"/>
    <property type="match status" value="2"/>
</dbReference>
<dbReference type="PANTHER" id="PTHR11360">
    <property type="entry name" value="MONOCARBOXYLATE TRANSPORTER"/>
    <property type="match status" value="1"/>
</dbReference>
<comment type="caution">
    <text evidence="6">The sequence shown here is derived from an EMBL/GenBank/DDBJ whole genome shotgun (WGS) entry which is preliminary data.</text>
</comment>
<evidence type="ECO:0000256" key="1">
    <source>
        <dbReference type="ARBA" id="ARBA00022692"/>
    </source>
</evidence>
<dbReference type="SUPFAM" id="SSF103473">
    <property type="entry name" value="MFS general substrate transporter"/>
    <property type="match status" value="1"/>
</dbReference>
<proteinExistence type="predicted"/>
<evidence type="ECO:0000313" key="6">
    <source>
        <dbReference type="EMBL" id="MCJ8501642.1"/>
    </source>
</evidence>
<dbReference type="InterPro" id="IPR020846">
    <property type="entry name" value="MFS_dom"/>
</dbReference>
<feature type="transmembrane region" description="Helical" evidence="4">
    <location>
        <begin position="379"/>
        <end position="400"/>
    </location>
</feature>
<protein>
    <submittedName>
        <fullName evidence="6">MFS transporter</fullName>
    </submittedName>
</protein>
<organism evidence="6 7">
    <name type="scientific">Desulfatitalea alkaliphila</name>
    <dbReference type="NCBI Taxonomy" id="2929485"/>
    <lineage>
        <taxon>Bacteria</taxon>
        <taxon>Pseudomonadati</taxon>
        <taxon>Thermodesulfobacteriota</taxon>
        <taxon>Desulfobacteria</taxon>
        <taxon>Desulfobacterales</taxon>
        <taxon>Desulfosarcinaceae</taxon>
        <taxon>Desulfatitalea</taxon>
    </lineage>
</organism>
<dbReference type="EMBL" id="JALJRB010000015">
    <property type="protein sequence ID" value="MCJ8501642.1"/>
    <property type="molecule type" value="Genomic_DNA"/>
</dbReference>
<feature type="transmembrane region" description="Helical" evidence="4">
    <location>
        <begin position="227"/>
        <end position="248"/>
    </location>
</feature>
<evidence type="ECO:0000256" key="4">
    <source>
        <dbReference type="SAM" id="Phobius"/>
    </source>
</evidence>
<accession>A0AA41UKP5</accession>
<feature type="transmembrane region" description="Helical" evidence="4">
    <location>
        <begin position="81"/>
        <end position="99"/>
    </location>
</feature>
<dbReference type="Proteomes" id="UP001165427">
    <property type="component" value="Unassembled WGS sequence"/>
</dbReference>
<dbReference type="InterPro" id="IPR050327">
    <property type="entry name" value="Proton-linked_MCT"/>
</dbReference>
<feature type="domain" description="Major facilitator superfamily (MFS) profile" evidence="5">
    <location>
        <begin position="12"/>
        <end position="405"/>
    </location>
</feature>
<keyword evidence="7" id="KW-1185">Reference proteome</keyword>
<feature type="transmembrane region" description="Helical" evidence="4">
    <location>
        <begin position="169"/>
        <end position="189"/>
    </location>
</feature>
<reference evidence="6" key="1">
    <citation type="submission" date="2022-04" db="EMBL/GenBank/DDBJ databases">
        <title>Desulfatitalea alkaliphila sp. nov., a novel anaerobic sulfate-reducing bacterium isolated from terrestrial mud volcano, Taman Peninsula, Russia.</title>
        <authorList>
            <person name="Khomyakova M.A."/>
            <person name="Merkel A.Y."/>
            <person name="Slobodkin A.I."/>
        </authorList>
    </citation>
    <scope>NUCLEOTIDE SEQUENCE</scope>
    <source>
        <strain evidence="6">M08but</strain>
    </source>
</reference>
<name>A0AA41UKP5_9BACT</name>
<feature type="transmembrane region" description="Helical" evidence="4">
    <location>
        <begin position="260"/>
        <end position="280"/>
    </location>
</feature>
<dbReference type="InterPro" id="IPR036259">
    <property type="entry name" value="MFS_trans_sf"/>
</dbReference>
<dbReference type="GO" id="GO:0022857">
    <property type="term" value="F:transmembrane transporter activity"/>
    <property type="evidence" value="ECO:0007669"/>
    <property type="project" value="InterPro"/>
</dbReference>
<dbReference type="RefSeq" id="WP_246910064.1">
    <property type="nucleotide sequence ID" value="NZ_JALJRB010000015.1"/>
</dbReference>
<dbReference type="PANTHER" id="PTHR11360:SF284">
    <property type="entry name" value="EG:103B4.3 PROTEIN-RELATED"/>
    <property type="match status" value="1"/>
</dbReference>
<feature type="transmembrane region" description="Helical" evidence="4">
    <location>
        <begin position="49"/>
        <end position="69"/>
    </location>
</feature>
<sequence>MPNPSSRQPAYAYLITALCFSIQALGIGTYIAFGVFFNPLMEAFGWSRAAISGASSTAFLSMGLFGMMVGRLNDRFGPRRLMSVAALLLGLGCLLMARVTTLWELYLFFGIIFGMGLSAIDVIALTTIARWFTHRRGFMTGIVKVGTGAGQFFIPLLAGALILLYGWRWAIAIIGIGVTLILLLMAQLLRRDPGASGLTSRPVTADRALTATDPGLSLSQVFRTVQLWTICMLNMFLVFCLMIIMLHIVPYARDVGIPHIQAAGILSTIGAVSMLGRFVCGLIIDRRGSKPVMSFCFFLLLVDLVWLQFAHQLWMLYLFGALYGLAHGGCFTAISPLVAEWFGIRFHGTLFGVVVFFGTLGGATGPLLAGYLFDISGNYALAFRIVTLVALFAWALLLTLRPMRISEHESF</sequence>
<keyword evidence="3 4" id="KW-0472">Membrane</keyword>
<evidence type="ECO:0000256" key="2">
    <source>
        <dbReference type="ARBA" id="ARBA00022989"/>
    </source>
</evidence>
<feature type="transmembrane region" description="Helical" evidence="4">
    <location>
        <begin position="292"/>
        <end position="309"/>
    </location>
</feature>
<feature type="transmembrane region" description="Helical" evidence="4">
    <location>
        <begin position="12"/>
        <end position="37"/>
    </location>
</feature>
<dbReference type="Pfam" id="PF07690">
    <property type="entry name" value="MFS_1"/>
    <property type="match status" value="1"/>
</dbReference>